<keyword evidence="6" id="KW-0010">Activator</keyword>
<keyword evidence="5" id="KW-1015">Disulfide bond</keyword>
<evidence type="ECO:0000256" key="1">
    <source>
        <dbReference type="ARBA" id="ARBA00022490"/>
    </source>
</evidence>
<dbReference type="AlphaFoldDB" id="A0AAW9CY48"/>
<name>A0AAW9CY48_BURTH</name>
<evidence type="ECO:0000256" key="2">
    <source>
        <dbReference type="ARBA" id="ARBA00022795"/>
    </source>
</evidence>
<evidence type="ECO:0000256" key="8">
    <source>
        <dbReference type="ARBA" id="ARBA00025431"/>
    </source>
</evidence>
<dbReference type="InterPro" id="IPR036194">
    <property type="entry name" value="FlhD_sf"/>
</dbReference>
<reference evidence="9" key="1">
    <citation type="submission" date="2018-08" db="EMBL/GenBank/DDBJ databases">
        <title>Identification of Burkholderia cepacia strains that express a Burkholderia pseudomallei-like capsular polysaccharide.</title>
        <authorList>
            <person name="Burtnick M.N."/>
            <person name="Vongsouvath M."/>
            <person name="Newton P."/>
            <person name="Wuthiekanun V."/>
            <person name="Limmathurotsakul D."/>
            <person name="Brett P.J."/>
            <person name="Chantratita N."/>
            <person name="Dance D.A."/>
        </authorList>
    </citation>
    <scope>NUCLEOTIDE SEQUENCE</scope>
    <source>
        <strain evidence="9">SBXCC001</strain>
    </source>
</reference>
<keyword evidence="2" id="KW-1005">Bacterial flagellum biogenesis</keyword>
<dbReference type="Gene3D" id="1.10.4000.10">
    <property type="entry name" value="Flagellar transcriptional activator FlhD"/>
    <property type="match status" value="1"/>
</dbReference>
<comment type="caution">
    <text evidence="9">The sequence shown here is derived from an EMBL/GenBank/DDBJ whole genome shotgun (WGS) entry which is preliminary data.</text>
</comment>
<keyword evidence="7" id="KW-0804">Transcription</keyword>
<evidence type="ECO:0000256" key="5">
    <source>
        <dbReference type="ARBA" id="ARBA00023157"/>
    </source>
</evidence>
<sequence>MMSDGRGLHTLICAGKWRVGPTSALARTFADARVRHRNEAGMEEEKDVFEEIAEFNQRYLQLVRRLLCEDADRARAILGISNELAIRLVTMTPAQLERLADNGELVCRLRADAMPGRA</sequence>
<dbReference type="Pfam" id="PF05247">
    <property type="entry name" value="FlhD"/>
    <property type="match status" value="1"/>
</dbReference>
<keyword evidence="1" id="KW-0963">Cytoplasm</keyword>
<dbReference type="GO" id="GO:0045893">
    <property type="term" value="P:positive regulation of DNA-templated transcription"/>
    <property type="evidence" value="ECO:0007669"/>
    <property type="project" value="InterPro"/>
</dbReference>
<keyword evidence="9" id="KW-0966">Cell projection</keyword>
<keyword evidence="9" id="KW-0282">Flagellum</keyword>
<dbReference type="EMBL" id="QXCT01000002">
    <property type="protein sequence ID" value="MDW9255555.1"/>
    <property type="molecule type" value="Genomic_DNA"/>
</dbReference>
<proteinExistence type="predicted"/>
<keyword evidence="3" id="KW-0805">Transcription regulation</keyword>
<evidence type="ECO:0000256" key="3">
    <source>
        <dbReference type="ARBA" id="ARBA00023015"/>
    </source>
</evidence>
<evidence type="ECO:0000313" key="9">
    <source>
        <dbReference type="EMBL" id="MDW9255555.1"/>
    </source>
</evidence>
<dbReference type="Proteomes" id="UP001272137">
    <property type="component" value="Unassembled WGS sequence"/>
</dbReference>
<evidence type="ECO:0000256" key="4">
    <source>
        <dbReference type="ARBA" id="ARBA00023125"/>
    </source>
</evidence>
<evidence type="ECO:0000313" key="10">
    <source>
        <dbReference type="Proteomes" id="UP001272137"/>
    </source>
</evidence>
<dbReference type="InterPro" id="IPR023559">
    <property type="entry name" value="Flagellar_FlhD"/>
</dbReference>
<comment type="function">
    <text evidence="8">Functions in complex with FlhC as a master transcriptional regulator that regulates transcription of several flagellar and non-flagellar operons by binding to their promoter region. Activates expression of class 2 flagellar genes, including fliA, which is a flagellum-specific sigma factor that turns on the class 3 genes. Also regulates genes whose products function in a variety of physiological pathways.</text>
</comment>
<dbReference type="GO" id="GO:0044780">
    <property type="term" value="P:bacterial-type flagellum assembly"/>
    <property type="evidence" value="ECO:0007669"/>
    <property type="project" value="InterPro"/>
</dbReference>
<organism evidence="9 10">
    <name type="scientific">Burkholderia thailandensis</name>
    <dbReference type="NCBI Taxonomy" id="57975"/>
    <lineage>
        <taxon>Bacteria</taxon>
        <taxon>Pseudomonadati</taxon>
        <taxon>Pseudomonadota</taxon>
        <taxon>Betaproteobacteria</taxon>
        <taxon>Burkholderiales</taxon>
        <taxon>Burkholderiaceae</taxon>
        <taxon>Burkholderia</taxon>
        <taxon>pseudomallei group</taxon>
    </lineage>
</organism>
<protein>
    <submittedName>
        <fullName evidence="9">Flagellar transcriptional activator family protein</fullName>
    </submittedName>
</protein>
<keyword evidence="9" id="KW-0969">Cilium</keyword>
<accession>A0AAW9CY48</accession>
<evidence type="ECO:0000256" key="6">
    <source>
        <dbReference type="ARBA" id="ARBA00023159"/>
    </source>
</evidence>
<keyword evidence="4" id="KW-0238">DNA-binding</keyword>
<gene>
    <name evidence="9" type="ORF">C7S16_1946</name>
</gene>
<dbReference type="GO" id="GO:0003677">
    <property type="term" value="F:DNA binding"/>
    <property type="evidence" value="ECO:0007669"/>
    <property type="project" value="UniProtKB-KW"/>
</dbReference>
<dbReference type="SUPFAM" id="SSF63592">
    <property type="entry name" value="Flagellar transcriptional activator FlhD"/>
    <property type="match status" value="1"/>
</dbReference>
<evidence type="ECO:0000256" key="7">
    <source>
        <dbReference type="ARBA" id="ARBA00023163"/>
    </source>
</evidence>